<dbReference type="Proteomes" id="UP001148786">
    <property type="component" value="Unassembled WGS sequence"/>
</dbReference>
<proteinExistence type="predicted"/>
<evidence type="ECO:0000256" key="1">
    <source>
        <dbReference type="SAM" id="MobiDB-lite"/>
    </source>
</evidence>
<evidence type="ECO:0000313" key="3">
    <source>
        <dbReference type="Proteomes" id="UP001148786"/>
    </source>
</evidence>
<protein>
    <submittedName>
        <fullName evidence="2">Uncharacterized protein</fullName>
    </submittedName>
</protein>
<reference evidence="2" key="1">
    <citation type="submission" date="2022-07" db="EMBL/GenBank/DDBJ databases">
        <title>Genome Sequence of Agrocybe chaxingu.</title>
        <authorList>
            <person name="Buettner E."/>
        </authorList>
    </citation>
    <scope>NUCLEOTIDE SEQUENCE</scope>
    <source>
        <strain evidence="2">MP-N11</strain>
    </source>
</reference>
<feature type="region of interest" description="Disordered" evidence="1">
    <location>
        <begin position="298"/>
        <end position="331"/>
    </location>
</feature>
<feature type="compositionally biased region" description="Acidic residues" evidence="1">
    <location>
        <begin position="309"/>
        <end position="320"/>
    </location>
</feature>
<name>A0A9W8JUI7_9AGAR</name>
<evidence type="ECO:0000313" key="2">
    <source>
        <dbReference type="EMBL" id="KAJ3503016.1"/>
    </source>
</evidence>
<gene>
    <name evidence="2" type="ORF">NLJ89_g8622</name>
</gene>
<dbReference type="EMBL" id="JANKHO010001199">
    <property type="protein sequence ID" value="KAJ3503016.1"/>
    <property type="molecule type" value="Genomic_DNA"/>
</dbReference>
<comment type="caution">
    <text evidence="2">The sequence shown here is derived from an EMBL/GenBank/DDBJ whole genome shotgun (WGS) entry which is preliminary data.</text>
</comment>
<keyword evidence="3" id="KW-1185">Reference proteome</keyword>
<sequence length="331" mass="35950">MWSMEMPLDAKVGSTAISPSGERMASCNLLNGIDWFTTSHRSYTMTTHFLVDQREKTPICGIAFIDEDTVVIGHALGQLYFGTIGIPYIHSKLGCGQTQLRTVCVGFTNGRTVIGGINFPASPLVKTCRIGISVVSEARSVVGMSPMRGLETQVHSMDSVHSSVMELKYWRDLGWKNPRSYIWWAIAAFIGYSSVSRFSGPGTPTPSPEVTSTVFITDTATITQVSTATQTDTQTTTSILTLMACKKGQAIPTVTTTQTETRNLTETLTMGYTTNLVNRSGDKCLCTLTGTITVDLHEPTSIGVKPPAADDDDDDSEDIEYITMGDDKNLN</sequence>
<accession>A0A9W8JUI7</accession>
<organism evidence="2 3">
    <name type="scientific">Agrocybe chaxingu</name>
    <dbReference type="NCBI Taxonomy" id="84603"/>
    <lineage>
        <taxon>Eukaryota</taxon>
        <taxon>Fungi</taxon>
        <taxon>Dikarya</taxon>
        <taxon>Basidiomycota</taxon>
        <taxon>Agaricomycotina</taxon>
        <taxon>Agaricomycetes</taxon>
        <taxon>Agaricomycetidae</taxon>
        <taxon>Agaricales</taxon>
        <taxon>Agaricineae</taxon>
        <taxon>Strophariaceae</taxon>
        <taxon>Agrocybe</taxon>
    </lineage>
</organism>
<dbReference type="AlphaFoldDB" id="A0A9W8JUI7"/>